<keyword evidence="4 5" id="KW-0472">Membrane</keyword>
<evidence type="ECO:0000313" key="11">
    <source>
        <dbReference type="Proteomes" id="UP000663829"/>
    </source>
</evidence>
<dbReference type="Proteomes" id="UP000682733">
    <property type="component" value="Unassembled WGS sequence"/>
</dbReference>
<evidence type="ECO:0000313" key="9">
    <source>
        <dbReference type="EMBL" id="CAF4279968.1"/>
    </source>
</evidence>
<dbReference type="EMBL" id="CAJOBA010055029">
    <property type="protein sequence ID" value="CAF4279968.1"/>
    <property type="molecule type" value="Genomic_DNA"/>
</dbReference>
<name>A0A815V6W1_9BILA</name>
<evidence type="ECO:0000313" key="8">
    <source>
        <dbReference type="EMBL" id="CAF1528625.1"/>
    </source>
</evidence>
<dbReference type="Gene3D" id="1.20.1070.10">
    <property type="entry name" value="Rhodopsin 7-helix transmembrane proteins"/>
    <property type="match status" value="1"/>
</dbReference>
<dbReference type="EMBL" id="CAJOBC010090128">
    <property type="protein sequence ID" value="CAF4387776.1"/>
    <property type="molecule type" value="Genomic_DNA"/>
</dbReference>
<organism evidence="8 11">
    <name type="scientific">Didymodactylos carnosus</name>
    <dbReference type="NCBI Taxonomy" id="1234261"/>
    <lineage>
        <taxon>Eukaryota</taxon>
        <taxon>Metazoa</taxon>
        <taxon>Spiralia</taxon>
        <taxon>Gnathifera</taxon>
        <taxon>Rotifera</taxon>
        <taxon>Eurotatoria</taxon>
        <taxon>Bdelloidea</taxon>
        <taxon>Philodinida</taxon>
        <taxon>Philodinidae</taxon>
        <taxon>Didymodactylos</taxon>
    </lineage>
</organism>
<evidence type="ECO:0000256" key="4">
    <source>
        <dbReference type="ARBA" id="ARBA00023136"/>
    </source>
</evidence>
<dbReference type="Proteomes" id="UP000681722">
    <property type="component" value="Unassembled WGS sequence"/>
</dbReference>
<feature type="transmembrane region" description="Helical" evidence="5">
    <location>
        <begin position="88"/>
        <end position="113"/>
    </location>
</feature>
<gene>
    <name evidence="8" type="ORF">GPM918_LOCUS37926</name>
    <name evidence="7" type="ORF">OVA965_LOCUS36485</name>
    <name evidence="10" type="ORF">SRO942_LOCUS38711</name>
    <name evidence="9" type="ORF">TMI583_LOCUS37495</name>
</gene>
<feature type="transmembrane region" description="Helical" evidence="5">
    <location>
        <begin position="50"/>
        <end position="76"/>
    </location>
</feature>
<keyword evidence="3 5" id="KW-1133">Transmembrane helix</keyword>
<comment type="subcellular location">
    <subcellularLocation>
        <location evidence="1">Membrane</location>
    </subcellularLocation>
</comment>
<dbReference type="GO" id="GO:0004930">
    <property type="term" value="F:G protein-coupled receptor activity"/>
    <property type="evidence" value="ECO:0007669"/>
    <property type="project" value="InterPro"/>
</dbReference>
<feature type="transmembrane region" description="Helical" evidence="5">
    <location>
        <begin position="259"/>
        <end position="285"/>
    </location>
</feature>
<dbReference type="GO" id="GO:0016020">
    <property type="term" value="C:membrane"/>
    <property type="evidence" value="ECO:0007669"/>
    <property type="project" value="UniProtKB-SubCell"/>
</dbReference>
<dbReference type="InterPro" id="IPR017452">
    <property type="entry name" value="GPCR_Rhodpsn_7TM"/>
</dbReference>
<evidence type="ECO:0000256" key="5">
    <source>
        <dbReference type="SAM" id="Phobius"/>
    </source>
</evidence>
<sequence>KLVDEILQGKSGRIIWGVFQILLMILGDIGNLITLIVLNRRWMRKCGINNLLQGLAVSDIIAPTIASIPLIIYYYASNKVTNEHVIVFVMPLATAATFASNWIVVTITAFRLFIVIKPLYSQVYCSSRNEKKALTIIFMLSLLSITPYYFDSYFMFSSHIQNIIKLMSAVLSLLGPWIICVILWLILIRVVGQEIGEKNSLKLTLHSEVIAQRIRSKSKITKMVLIICFCNIICQLPVLIRTILDLIDTGSCGRAKTFFFVYLLFTSNLLLIVNHSINFFIYSLTNAKFRYSIKMMCRRCCCLQNLYNPQQSMTIDNSNIKMYKMSPRATHSISTLSARSTVKFLALTRVRDF</sequence>
<dbReference type="CDD" id="cd14978">
    <property type="entry name" value="7tmA_FMRFamide_R-like"/>
    <property type="match status" value="1"/>
</dbReference>
<proteinExistence type="predicted"/>
<feature type="transmembrane region" description="Helical" evidence="5">
    <location>
        <begin position="14"/>
        <end position="38"/>
    </location>
</feature>
<evidence type="ECO:0000256" key="3">
    <source>
        <dbReference type="ARBA" id="ARBA00022989"/>
    </source>
</evidence>
<feature type="transmembrane region" description="Helical" evidence="5">
    <location>
        <begin position="133"/>
        <end position="150"/>
    </location>
</feature>
<dbReference type="PANTHER" id="PTHR46641">
    <property type="entry name" value="FMRFAMIDE RECEPTOR-RELATED"/>
    <property type="match status" value="1"/>
</dbReference>
<dbReference type="Proteomes" id="UP000677228">
    <property type="component" value="Unassembled WGS sequence"/>
</dbReference>
<comment type="caution">
    <text evidence="8">The sequence shown here is derived from an EMBL/GenBank/DDBJ whole genome shotgun (WGS) entry which is preliminary data.</text>
</comment>
<dbReference type="InterPro" id="IPR052954">
    <property type="entry name" value="GPCR-Ligand_Int"/>
</dbReference>
<dbReference type="Pfam" id="PF00001">
    <property type="entry name" value="7tm_1"/>
    <property type="match status" value="1"/>
</dbReference>
<accession>A0A815V6W1</accession>
<dbReference type="PROSITE" id="PS50262">
    <property type="entry name" value="G_PROTEIN_RECEP_F1_2"/>
    <property type="match status" value="1"/>
</dbReference>
<evidence type="ECO:0000259" key="6">
    <source>
        <dbReference type="PROSITE" id="PS50262"/>
    </source>
</evidence>
<keyword evidence="11" id="KW-1185">Reference proteome</keyword>
<dbReference type="InterPro" id="IPR000276">
    <property type="entry name" value="GPCR_Rhodpsn"/>
</dbReference>
<evidence type="ECO:0000313" key="10">
    <source>
        <dbReference type="EMBL" id="CAF4387776.1"/>
    </source>
</evidence>
<evidence type="ECO:0000256" key="2">
    <source>
        <dbReference type="ARBA" id="ARBA00022692"/>
    </source>
</evidence>
<evidence type="ECO:0000256" key="1">
    <source>
        <dbReference type="ARBA" id="ARBA00004370"/>
    </source>
</evidence>
<dbReference type="EMBL" id="CAJNOK010033076">
    <property type="protein sequence ID" value="CAF1490741.1"/>
    <property type="molecule type" value="Genomic_DNA"/>
</dbReference>
<feature type="transmembrane region" description="Helical" evidence="5">
    <location>
        <begin position="170"/>
        <end position="192"/>
    </location>
</feature>
<feature type="non-terminal residue" evidence="8">
    <location>
        <position position="353"/>
    </location>
</feature>
<reference evidence="8" key="1">
    <citation type="submission" date="2021-02" db="EMBL/GenBank/DDBJ databases">
        <authorList>
            <person name="Nowell W R."/>
        </authorList>
    </citation>
    <scope>NUCLEOTIDE SEQUENCE</scope>
</reference>
<evidence type="ECO:0000313" key="7">
    <source>
        <dbReference type="EMBL" id="CAF1490741.1"/>
    </source>
</evidence>
<keyword evidence="2 5" id="KW-0812">Transmembrane</keyword>
<feature type="transmembrane region" description="Helical" evidence="5">
    <location>
        <begin position="223"/>
        <end position="244"/>
    </location>
</feature>
<dbReference type="SUPFAM" id="SSF81321">
    <property type="entry name" value="Family A G protein-coupled receptor-like"/>
    <property type="match status" value="1"/>
</dbReference>
<dbReference type="PANTHER" id="PTHR46641:SF2">
    <property type="entry name" value="FMRFAMIDE RECEPTOR"/>
    <property type="match status" value="1"/>
</dbReference>
<dbReference type="AlphaFoldDB" id="A0A815V6W1"/>
<dbReference type="Proteomes" id="UP000663829">
    <property type="component" value="Unassembled WGS sequence"/>
</dbReference>
<dbReference type="OrthoDB" id="10011262at2759"/>
<protein>
    <recommendedName>
        <fullName evidence="6">G-protein coupled receptors family 1 profile domain-containing protein</fullName>
    </recommendedName>
</protein>
<dbReference type="EMBL" id="CAJNOQ010024559">
    <property type="protein sequence ID" value="CAF1528625.1"/>
    <property type="molecule type" value="Genomic_DNA"/>
</dbReference>
<feature type="domain" description="G-protein coupled receptors family 1 profile" evidence="6">
    <location>
        <begin position="30"/>
        <end position="282"/>
    </location>
</feature>
<dbReference type="PRINTS" id="PR00237">
    <property type="entry name" value="GPCRRHODOPSN"/>
</dbReference>